<dbReference type="InterPro" id="IPR036047">
    <property type="entry name" value="F-box-like_dom_sf"/>
</dbReference>
<evidence type="ECO:0000313" key="3">
    <source>
        <dbReference type="Proteomes" id="UP000886998"/>
    </source>
</evidence>
<organism evidence="2 3">
    <name type="scientific">Trichonephila inaurata madagascariensis</name>
    <dbReference type="NCBI Taxonomy" id="2747483"/>
    <lineage>
        <taxon>Eukaryota</taxon>
        <taxon>Metazoa</taxon>
        <taxon>Ecdysozoa</taxon>
        <taxon>Arthropoda</taxon>
        <taxon>Chelicerata</taxon>
        <taxon>Arachnida</taxon>
        <taxon>Araneae</taxon>
        <taxon>Araneomorphae</taxon>
        <taxon>Entelegynae</taxon>
        <taxon>Araneoidea</taxon>
        <taxon>Nephilidae</taxon>
        <taxon>Trichonephila</taxon>
        <taxon>Trichonephila inaurata</taxon>
    </lineage>
</organism>
<dbReference type="Gene3D" id="1.20.1280.50">
    <property type="match status" value="1"/>
</dbReference>
<reference evidence="2" key="1">
    <citation type="submission" date="2020-08" db="EMBL/GenBank/DDBJ databases">
        <title>Multicomponent nature underlies the extraordinary mechanical properties of spider dragline silk.</title>
        <authorList>
            <person name="Kono N."/>
            <person name="Nakamura H."/>
            <person name="Mori M."/>
            <person name="Yoshida Y."/>
            <person name="Ohtoshi R."/>
            <person name="Malay A.D."/>
            <person name="Moran D.A.P."/>
            <person name="Tomita M."/>
            <person name="Numata K."/>
            <person name="Arakawa K."/>
        </authorList>
    </citation>
    <scope>NUCLEOTIDE SEQUENCE</scope>
</reference>
<dbReference type="InterPro" id="IPR001810">
    <property type="entry name" value="F-box_dom"/>
</dbReference>
<evidence type="ECO:0000313" key="2">
    <source>
        <dbReference type="EMBL" id="GFY45428.1"/>
    </source>
</evidence>
<dbReference type="PANTHER" id="PTHR13318">
    <property type="entry name" value="PARTNER OF PAIRED, ISOFORM B-RELATED"/>
    <property type="match status" value="1"/>
</dbReference>
<dbReference type="PANTHER" id="PTHR13318:SF105">
    <property type="entry name" value="F-BOX_LRR-REPEAT PROTEIN 3"/>
    <property type="match status" value="1"/>
</dbReference>
<accession>A0A8X6X1V2</accession>
<dbReference type="AlphaFoldDB" id="A0A8X6X1V2"/>
<dbReference type="OrthoDB" id="6483158at2759"/>
<dbReference type="PROSITE" id="PS50181">
    <property type="entry name" value="FBOX"/>
    <property type="match status" value="1"/>
</dbReference>
<comment type="caution">
    <text evidence="2">The sequence shown here is derived from an EMBL/GenBank/DDBJ whole genome shotgun (WGS) entry which is preliminary data.</text>
</comment>
<dbReference type="InterPro" id="IPR032675">
    <property type="entry name" value="LRR_dom_sf"/>
</dbReference>
<dbReference type="SMART" id="SM00256">
    <property type="entry name" value="FBOX"/>
    <property type="match status" value="1"/>
</dbReference>
<proteinExistence type="predicted"/>
<gene>
    <name evidence="2" type="primary">5573229</name>
    <name evidence="2" type="ORF">TNIN_326981</name>
</gene>
<protein>
    <submittedName>
        <fullName evidence="2">AAEL010314-PA</fullName>
    </submittedName>
</protein>
<dbReference type="SUPFAM" id="SSF52047">
    <property type="entry name" value="RNI-like"/>
    <property type="match status" value="1"/>
</dbReference>
<dbReference type="EMBL" id="BMAV01004851">
    <property type="protein sequence ID" value="GFY45428.1"/>
    <property type="molecule type" value="Genomic_DNA"/>
</dbReference>
<dbReference type="Gene3D" id="3.80.10.10">
    <property type="entry name" value="Ribonuclease Inhibitor"/>
    <property type="match status" value="2"/>
</dbReference>
<name>A0A8X6X1V2_9ARAC</name>
<dbReference type="GO" id="GO:0019005">
    <property type="term" value="C:SCF ubiquitin ligase complex"/>
    <property type="evidence" value="ECO:0007669"/>
    <property type="project" value="TreeGrafter"/>
</dbReference>
<dbReference type="GO" id="GO:0031146">
    <property type="term" value="P:SCF-dependent proteasomal ubiquitin-dependent protein catabolic process"/>
    <property type="evidence" value="ECO:0007669"/>
    <property type="project" value="TreeGrafter"/>
</dbReference>
<keyword evidence="3" id="KW-1185">Reference proteome</keyword>
<dbReference type="Pfam" id="PF12937">
    <property type="entry name" value="F-box-like"/>
    <property type="match status" value="1"/>
</dbReference>
<dbReference type="SUPFAM" id="SSF81383">
    <property type="entry name" value="F-box domain"/>
    <property type="match status" value="1"/>
</dbReference>
<sequence>MSEEPSKISVLPPEIMARIFGYLDIGDRLGISLVCKDWLKIIVFLDVLRDVTVKFSRDIEGVERFSDMTRRFRRFSFRNIAIGDSVIEFLDKYRNDFVTLEFTDCRLGEVKPELRGKTLRCDNLTTLDLINSEIALFAFLPNVTQLTIRSSSGISDYFISDLGKCLVKLEKLILANTVSFHQEERRLRDNPPRLLTSSTVKSLVEQQRTTLRQIDFSSLRLSSQVLLSISAIEGLELMTMQFPYQLFASHVKSFCEMQPSLTHLDLSFLQSSDTDAAIISICALLPNLRGLVLNDNKVVKRCIIEILKLQNLVKLNLSACVYIPEVSFTAAVEGLRTFKLAYLDLTLTQINDQSLFKLLKCNPKLSYLNVSSVNVSNETLNMICQNLLLLKCFILFHNPIISDSGLTGEFENSDSVAPTPLSNLKRLEVLIISENSLITNQGCIKAIRFPKLEELRLVHCSGLNFNSDFENELRQQNPCLKDFYYSN</sequence>
<dbReference type="Proteomes" id="UP000886998">
    <property type="component" value="Unassembled WGS sequence"/>
</dbReference>
<feature type="domain" description="F-box" evidence="1">
    <location>
        <begin position="5"/>
        <end position="51"/>
    </location>
</feature>
<evidence type="ECO:0000259" key="1">
    <source>
        <dbReference type="PROSITE" id="PS50181"/>
    </source>
</evidence>